<dbReference type="PANTHER" id="PTHR45586">
    <property type="entry name" value="TPR REPEAT-CONTAINING PROTEIN PA4667"/>
    <property type="match status" value="1"/>
</dbReference>
<keyword evidence="10" id="KW-1185">Reference proteome</keyword>
<comment type="caution">
    <text evidence="9">The sequence shown here is derived from an EMBL/GenBank/DDBJ whole genome shotgun (WGS) entry which is preliminary data.</text>
</comment>
<feature type="region of interest" description="Disordered" evidence="7">
    <location>
        <begin position="296"/>
        <end position="328"/>
    </location>
</feature>
<dbReference type="EMBL" id="PDEA01000001">
    <property type="protein sequence ID" value="PEH90631.1"/>
    <property type="molecule type" value="Genomic_DNA"/>
</dbReference>
<dbReference type="Pfam" id="PF13432">
    <property type="entry name" value="TPR_16"/>
    <property type="match status" value="2"/>
</dbReference>
<dbReference type="PRINTS" id="PR01441">
    <property type="entry name" value="CELLSNTHASEC"/>
</dbReference>
<comment type="pathway">
    <text evidence="1">Glycan metabolism; bacterial cellulose biosynthesis.</text>
</comment>
<protein>
    <recommendedName>
        <fullName evidence="8">Cellulose synthase operon C C-terminal domain-containing protein</fullName>
    </recommendedName>
</protein>
<evidence type="ECO:0000256" key="7">
    <source>
        <dbReference type="SAM" id="MobiDB-lite"/>
    </source>
</evidence>
<organism evidence="9 10">
    <name type="scientific">Comamonas terrigena</name>
    <dbReference type="NCBI Taxonomy" id="32013"/>
    <lineage>
        <taxon>Bacteria</taxon>
        <taxon>Pseudomonadati</taxon>
        <taxon>Pseudomonadota</taxon>
        <taxon>Betaproteobacteria</taxon>
        <taxon>Burkholderiales</taxon>
        <taxon>Comamonadaceae</taxon>
        <taxon>Comamonas</taxon>
    </lineage>
</organism>
<evidence type="ECO:0000313" key="10">
    <source>
        <dbReference type="Proteomes" id="UP000220246"/>
    </source>
</evidence>
<dbReference type="STRING" id="1219032.GCA_001515545_02177"/>
<dbReference type="InterPro" id="IPR011990">
    <property type="entry name" value="TPR-like_helical_dom_sf"/>
</dbReference>
<dbReference type="InterPro" id="IPR019734">
    <property type="entry name" value="TPR_rpt"/>
</dbReference>
<feature type="domain" description="Cellulose synthase operon C C-terminal" evidence="8">
    <location>
        <begin position="958"/>
        <end position="1310"/>
    </location>
</feature>
<dbReference type="SMART" id="SM00028">
    <property type="entry name" value="TPR"/>
    <property type="match status" value="9"/>
</dbReference>
<evidence type="ECO:0000256" key="4">
    <source>
        <dbReference type="ARBA" id="ARBA00022803"/>
    </source>
</evidence>
<keyword evidence="5" id="KW-0135">Cellulose biosynthesis</keyword>
<dbReference type="InterPro" id="IPR003921">
    <property type="entry name" value="Cell_synth_C"/>
</dbReference>
<dbReference type="Proteomes" id="UP000220246">
    <property type="component" value="Unassembled WGS sequence"/>
</dbReference>
<dbReference type="InterPro" id="IPR008410">
    <property type="entry name" value="BCSC_C"/>
</dbReference>
<evidence type="ECO:0000256" key="3">
    <source>
        <dbReference type="ARBA" id="ARBA00022737"/>
    </source>
</evidence>
<dbReference type="OrthoDB" id="174989at2"/>
<proteinExistence type="predicted"/>
<sequence>MPSPPRDSCNCLGTRLRGAMQRRPTSPWYWAAAIGVWACAAIPAAPAQTRSAGDLTAEAEIIRSAQLWISKHRTDLARQHIEKLLLVHPDSAWGHATLGDIALREGKADEARAQLELLRRQFPQHPATKELSLLSRLMGPDSQKLATMRLMAQAGRLQEAATLARSLFPDGPPTSGSMALEYYQIVSSVAPEDDTALDRALQQQYTQTGDVRYRILALQRQLRHGSTTPALLNEMARLADQPGTDEQAVRSLWSWAIDKLPWNATPAAAQAYLQRYPQDTAMQQHLAKAHAALGGSTGGTVAPASPGGAVRAEANAAPPAPPPPSPTQLALRTADRALDRKDLPAADAAYRRALQLSPRNAEALGGLGIVAMRQSQHAEAAEFFAQALAVEPVAKWRGLRDTARFWALLARGNEALDAGDTATAAQMAEQALALQPTNPEALGLQANTLQARGQPQQAEQAWLALRQAHPDHMPAVRALVGMYLEQNRSRDAEQLLAQLPPATAAEAAGLRADLLQAQAEAALAQNQPVQAMELLETALPLAPDNAWLRHRLARTYLQQKQPALANAVMADGVALAPTDPDMRQARALIWLAQDQPDAALEDMQAIAPAQRSPSQTLLLQEARRQVLIAQALAQADAGQRQALLAQAENLIDQDPDAIRQVANAWFDIGQPEQAVALWERQRTHLPATPALDLAYAQALDRARADTRLTAILPGLLDRSDWAPEDNASLLELQSGLEERRIADLHGQGRITAARALARDVPLREGPGITPAHTAAARARLHMAALDSAAALPLLQQAVAADPQNFDLQVDTGNAWVLAGDSHQALPHAEAAQAMAPQQAAWRKLALVRLWQRMGRMDEAQAVLDTVARDPQADRTELLLHGARLQRAQRHYAQASQLFGQALDGMASASAAERLNVETQRQQIESRRQAWVESGLTRLHKSGTDGISTLNGWEWANVAWIPRGYEGPQFVHVDRVSLNAGRLANFDPAFFNSGDIDDLPDVARFGQLGASAVRAQDSQQGGDFLQRYAQSGWRTQSARGYNIGTGHDGDDFGWDLGLTGIGMPVTNVVGGLRWSLPTATDTSWTLRLERRPVTGSLLSYAGARDPVTGQTWGGVVLNTASARIAGETDTGWDLSAQASWGLYTGKNVASNQRMQVRTTAGTDVWRTPFQRVYAGATLTATAHTRDLSEYSWGHGGYYSPKRSLSLAFPVEWTGREGAWTWRVKASVSLSQTASSTSPLYPRPVQIPPAWQALASDLGYRSAGGSGTGWSFAATLERQVTPNLALGGHLSLDRSDYYAPTNVMLYARYYFDPVRTPLVNYPRPVTPYSQF</sequence>
<evidence type="ECO:0000313" key="9">
    <source>
        <dbReference type="EMBL" id="PEH90631.1"/>
    </source>
</evidence>
<dbReference type="Pfam" id="PF05420">
    <property type="entry name" value="BCSC_C"/>
    <property type="match status" value="1"/>
</dbReference>
<evidence type="ECO:0000256" key="2">
    <source>
        <dbReference type="ARBA" id="ARBA00022729"/>
    </source>
</evidence>
<name>A0A2A7UZL6_COMTR</name>
<dbReference type="PROSITE" id="PS50005">
    <property type="entry name" value="TPR"/>
    <property type="match status" value="1"/>
</dbReference>
<dbReference type="GO" id="GO:0030244">
    <property type="term" value="P:cellulose biosynthetic process"/>
    <property type="evidence" value="ECO:0007669"/>
    <property type="project" value="UniProtKB-KW"/>
</dbReference>
<dbReference type="Pfam" id="PF14559">
    <property type="entry name" value="TPR_19"/>
    <property type="match status" value="3"/>
</dbReference>
<dbReference type="InterPro" id="IPR051012">
    <property type="entry name" value="CellSynth/LPSAsmb/PSIAsmb"/>
</dbReference>
<keyword evidence="4 6" id="KW-0802">TPR repeat</keyword>
<keyword evidence="2" id="KW-0732">Signal</keyword>
<feature type="repeat" description="TPR" evidence="6">
    <location>
        <begin position="361"/>
        <end position="394"/>
    </location>
</feature>
<accession>A0A2A7UZL6</accession>
<gene>
    <name evidence="9" type="ORF">CRM82_20330</name>
</gene>
<evidence type="ECO:0000256" key="1">
    <source>
        <dbReference type="ARBA" id="ARBA00005186"/>
    </source>
</evidence>
<evidence type="ECO:0000256" key="5">
    <source>
        <dbReference type="ARBA" id="ARBA00022916"/>
    </source>
</evidence>
<dbReference type="UniPathway" id="UPA00694"/>
<keyword evidence="3" id="KW-0677">Repeat</keyword>
<reference evidence="10" key="1">
    <citation type="submission" date="2017-09" db="EMBL/GenBank/DDBJ databases">
        <title>FDA dAtabase for Regulatory Grade micrObial Sequences (FDA-ARGOS): Supporting development and validation of Infectious Disease Dx tests.</title>
        <authorList>
            <person name="Minogue T."/>
            <person name="Wolcott M."/>
            <person name="Wasieloski L."/>
            <person name="Aguilar W."/>
            <person name="Moore D."/>
            <person name="Tallon L."/>
            <person name="Sadzewicz L."/>
            <person name="Ott S."/>
            <person name="Zhao X."/>
            <person name="Nagaraj S."/>
            <person name="Vavikolanu K."/>
            <person name="Aluvathingal J."/>
            <person name="Nadendla S."/>
            <person name="Sichtig H."/>
        </authorList>
    </citation>
    <scope>NUCLEOTIDE SEQUENCE [LARGE SCALE GENOMIC DNA]</scope>
    <source>
        <strain evidence="10">FDAARGOS_394</strain>
    </source>
</reference>
<evidence type="ECO:0000256" key="6">
    <source>
        <dbReference type="PROSITE-ProRule" id="PRU00339"/>
    </source>
</evidence>
<dbReference type="GO" id="GO:0006011">
    <property type="term" value="P:UDP-alpha-D-glucose metabolic process"/>
    <property type="evidence" value="ECO:0007669"/>
    <property type="project" value="InterPro"/>
</dbReference>
<dbReference type="SUPFAM" id="SSF48452">
    <property type="entry name" value="TPR-like"/>
    <property type="match status" value="3"/>
</dbReference>
<dbReference type="Gene3D" id="1.25.40.10">
    <property type="entry name" value="Tetratricopeptide repeat domain"/>
    <property type="match status" value="5"/>
</dbReference>
<dbReference type="GO" id="GO:0019867">
    <property type="term" value="C:outer membrane"/>
    <property type="evidence" value="ECO:0007669"/>
    <property type="project" value="InterPro"/>
</dbReference>
<evidence type="ECO:0000259" key="8">
    <source>
        <dbReference type="Pfam" id="PF05420"/>
    </source>
</evidence>
<dbReference type="PANTHER" id="PTHR45586:SF1">
    <property type="entry name" value="LIPOPOLYSACCHARIDE ASSEMBLY PROTEIN B"/>
    <property type="match status" value="1"/>
</dbReference>